<evidence type="ECO:0000313" key="1">
    <source>
        <dbReference type="EMBL" id="DAF86351.1"/>
    </source>
</evidence>
<reference evidence="1" key="1">
    <citation type="journal article" date="2021" name="Proc. Natl. Acad. Sci. U.S.A.">
        <title>A Catalog of Tens of Thousands of Viruses from Human Metagenomes Reveals Hidden Associations with Chronic Diseases.</title>
        <authorList>
            <person name="Tisza M.J."/>
            <person name="Buck C.B."/>
        </authorList>
    </citation>
    <scope>NUCLEOTIDE SEQUENCE</scope>
    <source>
        <strain evidence="1">CtmxA102</strain>
    </source>
</reference>
<sequence length="188" mass="21634">MKHTHVISKRRAADTRNGISWAMHLPSLRGGQVTTMDGQVHDIGQWDLLIAHPPCTHLAVSGMRWFKEGVKPLSLKYEAAAFFLKFAEANIEKIAIENPICVMSSLYRKPDQIINPYQFGHPEQKKTALWLKNLPLLRETDNVYEYMMTLPEKERARIWWLGSHHAKERSKTYPGIAEAMADQWGKLL</sequence>
<dbReference type="EMBL" id="BK015943">
    <property type="protein sequence ID" value="DAF86351.1"/>
    <property type="molecule type" value="Genomic_DNA"/>
</dbReference>
<protein>
    <submittedName>
        <fullName evidence="1">Cytosine specific methyltransferase</fullName>
    </submittedName>
</protein>
<dbReference type="GO" id="GO:0008168">
    <property type="term" value="F:methyltransferase activity"/>
    <property type="evidence" value="ECO:0007669"/>
    <property type="project" value="UniProtKB-KW"/>
</dbReference>
<dbReference type="GO" id="GO:0032259">
    <property type="term" value="P:methylation"/>
    <property type="evidence" value="ECO:0007669"/>
    <property type="project" value="UniProtKB-KW"/>
</dbReference>
<proteinExistence type="predicted"/>
<keyword evidence="1" id="KW-0808">Transferase</keyword>
<name>A0A8S5TW05_9CAUD</name>
<organism evidence="1">
    <name type="scientific">Siphoviridae sp. ctmxA102</name>
    <dbReference type="NCBI Taxonomy" id="2825657"/>
    <lineage>
        <taxon>Viruses</taxon>
        <taxon>Duplodnaviria</taxon>
        <taxon>Heunggongvirae</taxon>
        <taxon>Uroviricota</taxon>
        <taxon>Caudoviricetes</taxon>
    </lineage>
</organism>
<keyword evidence="1" id="KW-0489">Methyltransferase</keyword>
<accession>A0A8S5TW05</accession>